<evidence type="ECO:0000313" key="2">
    <source>
        <dbReference type="Proteomes" id="UP000885148"/>
    </source>
</evidence>
<dbReference type="AlphaFoldDB" id="A0A9P3Z3D4"/>
<evidence type="ECO:0000313" key="1">
    <source>
        <dbReference type="EMBL" id="HBH7040755.1"/>
    </source>
</evidence>
<dbReference type="EMBL" id="DAESCB010000002">
    <property type="protein sequence ID" value="HBH7040755.1"/>
    <property type="molecule type" value="Genomic_DNA"/>
</dbReference>
<dbReference type="RefSeq" id="WP_057102284.1">
    <property type="nucleotide sequence ID" value="NZ_BQGP01000001.1"/>
</dbReference>
<protein>
    <submittedName>
        <fullName evidence="1">Uncharacterized protein</fullName>
    </submittedName>
</protein>
<dbReference type="Proteomes" id="UP000885148">
    <property type="component" value="Unassembled WGS sequence"/>
</dbReference>
<reference evidence="1" key="1">
    <citation type="journal article" date="2018" name="Genome Biol.">
        <title>SKESA: strategic k-mer extension for scrupulous assemblies.</title>
        <authorList>
            <person name="Souvorov A."/>
            <person name="Agarwala R."/>
            <person name="Lipman D.J."/>
        </authorList>
    </citation>
    <scope>NUCLEOTIDE SEQUENCE</scope>
    <source>
        <strain evidence="1">91871</strain>
    </source>
</reference>
<accession>A0A9P3Z3D4</accession>
<name>A0A9P3Z3D4_CITFR</name>
<comment type="caution">
    <text evidence="1">The sequence shown here is derived from an EMBL/GenBank/DDBJ whole genome shotgun (WGS) entry which is preliminary data.</text>
</comment>
<proteinExistence type="predicted"/>
<sequence length="138" mass="15388">MDFNRFYCTGLLVAVTSSFSAFATAAETVAPKCESGPQDMEYVYEHGAQTRCFYPAMTLDETYQVFRKARSDRENLLPTLTVGNDLKIENLGDTDQVEYIWKGKNELHITQNFPGGVTEFTFAADKSGTAVTEIGYPD</sequence>
<gene>
    <name evidence="1" type="ORF">KV121_000759</name>
</gene>
<reference evidence="1" key="2">
    <citation type="submission" date="2021-07" db="EMBL/GenBank/DDBJ databases">
        <authorList>
            <consortium name="NCBI Pathogen Detection Project"/>
        </authorList>
    </citation>
    <scope>NUCLEOTIDE SEQUENCE</scope>
    <source>
        <strain evidence="1">91871</strain>
    </source>
</reference>
<organism evidence="1 2">
    <name type="scientific">Citrobacter freundii</name>
    <dbReference type="NCBI Taxonomy" id="546"/>
    <lineage>
        <taxon>Bacteria</taxon>
        <taxon>Pseudomonadati</taxon>
        <taxon>Pseudomonadota</taxon>
        <taxon>Gammaproteobacteria</taxon>
        <taxon>Enterobacterales</taxon>
        <taxon>Enterobacteriaceae</taxon>
        <taxon>Citrobacter</taxon>
        <taxon>Citrobacter freundii complex</taxon>
    </lineage>
</organism>